<evidence type="ECO:0000256" key="8">
    <source>
        <dbReference type="SAM" id="MobiDB-lite"/>
    </source>
</evidence>
<feature type="compositionally biased region" description="Acidic residues" evidence="8">
    <location>
        <begin position="135"/>
        <end position="144"/>
    </location>
</feature>
<feature type="region of interest" description="Disordered" evidence="8">
    <location>
        <begin position="113"/>
        <end position="160"/>
    </location>
</feature>
<dbReference type="Pfam" id="PF00170">
    <property type="entry name" value="bZIP_1"/>
    <property type="match status" value="1"/>
</dbReference>
<proteinExistence type="inferred from homology"/>
<dbReference type="GO" id="GO:0005634">
    <property type="term" value="C:nucleus"/>
    <property type="evidence" value="ECO:0007669"/>
    <property type="project" value="UniProtKB-SubCell"/>
</dbReference>
<keyword evidence="4" id="KW-0805">Transcription regulation</keyword>
<feature type="domain" description="BZIP" evidence="10">
    <location>
        <begin position="146"/>
        <end position="203"/>
    </location>
</feature>
<evidence type="ECO:0000259" key="10">
    <source>
        <dbReference type="PROSITE" id="PS50217"/>
    </source>
</evidence>
<dbReference type="PROSITE" id="PS00036">
    <property type="entry name" value="BZIP_BASIC"/>
    <property type="match status" value="1"/>
</dbReference>
<sequence length="320" mass="35462">MEADLDIIGEVDWDSLFLEHDFPDFADILENSNTSEPESVTEAPQPSSIPSLPDDNAAVSSWIGEIEKVLMEDDQLNDKIQTPPISDDFFADLLVDSPSGSCGEVIDDVAAAASGGSDADADAAAIQEQNKSHEDNDDDDDEDDPAAKKRRRQLRNRDAAVRSRERKKLYVRDLEMKSKYLEGECRRLGRMLQCFVAENQALRLALNKGCAFDASTKQESAVLLLESLLLGSLLWFLGIMCLFTLPVLPNSLLEAVRLVNEEKRSLERVAPRGAGSNLVGFSFVKTRRCKASRTKMKDFDVSRILSANFSTVRPRLGFSI</sequence>
<keyword evidence="12" id="KW-1185">Reference proteome</keyword>
<dbReference type="GO" id="GO:0003700">
    <property type="term" value="F:DNA-binding transcription factor activity"/>
    <property type="evidence" value="ECO:0007669"/>
    <property type="project" value="InterPro"/>
</dbReference>
<evidence type="ECO:0000256" key="9">
    <source>
        <dbReference type="SAM" id="Phobius"/>
    </source>
</evidence>
<dbReference type="PANTHER" id="PTHR47416">
    <property type="entry name" value="BASIC-LEUCINE ZIPPER TRANSCRIPTION FACTOR F-RELATED"/>
    <property type="match status" value="1"/>
</dbReference>
<evidence type="ECO:0000313" key="12">
    <source>
        <dbReference type="Proteomes" id="UP000187203"/>
    </source>
</evidence>
<evidence type="ECO:0000256" key="1">
    <source>
        <dbReference type="ARBA" id="ARBA00004123"/>
    </source>
</evidence>
<comment type="subcellular location">
    <subcellularLocation>
        <location evidence="2">Endoplasmic reticulum membrane</location>
        <topology evidence="2">Single-pass membrane protein</topology>
    </subcellularLocation>
    <subcellularLocation>
        <location evidence="1">Nucleus</location>
    </subcellularLocation>
</comment>
<keyword evidence="9" id="KW-1133">Transmembrane helix</keyword>
<dbReference type="GO" id="GO:0005789">
    <property type="term" value="C:endoplasmic reticulum membrane"/>
    <property type="evidence" value="ECO:0007669"/>
    <property type="project" value="UniProtKB-SubCell"/>
</dbReference>
<evidence type="ECO:0000256" key="5">
    <source>
        <dbReference type="ARBA" id="ARBA00023125"/>
    </source>
</evidence>
<organism evidence="11 12">
    <name type="scientific">Corchorus olitorius</name>
    <dbReference type="NCBI Taxonomy" id="93759"/>
    <lineage>
        <taxon>Eukaryota</taxon>
        <taxon>Viridiplantae</taxon>
        <taxon>Streptophyta</taxon>
        <taxon>Embryophyta</taxon>
        <taxon>Tracheophyta</taxon>
        <taxon>Spermatophyta</taxon>
        <taxon>Magnoliopsida</taxon>
        <taxon>eudicotyledons</taxon>
        <taxon>Gunneridae</taxon>
        <taxon>Pentapetalae</taxon>
        <taxon>rosids</taxon>
        <taxon>malvids</taxon>
        <taxon>Malvales</taxon>
        <taxon>Malvaceae</taxon>
        <taxon>Grewioideae</taxon>
        <taxon>Apeibeae</taxon>
        <taxon>Corchorus</taxon>
    </lineage>
</organism>
<dbReference type="GO" id="GO:0003677">
    <property type="term" value="F:DNA binding"/>
    <property type="evidence" value="ECO:0007669"/>
    <property type="project" value="UniProtKB-KW"/>
</dbReference>
<evidence type="ECO:0000256" key="2">
    <source>
        <dbReference type="ARBA" id="ARBA00004389"/>
    </source>
</evidence>
<dbReference type="PANTHER" id="PTHR47416:SF8">
    <property type="entry name" value="BASIC-LEUCINE ZIPPER TRANSCRIPTION FACTOR E-RELATED"/>
    <property type="match status" value="1"/>
</dbReference>
<dbReference type="SUPFAM" id="SSF57959">
    <property type="entry name" value="Leucine zipper domain"/>
    <property type="match status" value="1"/>
</dbReference>
<dbReference type="CDD" id="cd14704">
    <property type="entry name" value="bZIP_HY5-like"/>
    <property type="match status" value="1"/>
</dbReference>
<feature type="compositionally biased region" description="Polar residues" evidence="8">
    <location>
        <begin position="30"/>
        <end position="50"/>
    </location>
</feature>
<evidence type="ECO:0000313" key="11">
    <source>
        <dbReference type="EMBL" id="OMP12202.1"/>
    </source>
</evidence>
<keyword evidence="9" id="KW-0472">Membrane</keyword>
<dbReference type="EMBL" id="AWUE01009711">
    <property type="protein sequence ID" value="OMP12202.1"/>
    <property type="molecule type" value="Genomic_DNA"/>
</dbReference>
<dbReference type="AlphaFoldDB" id="A0A1R3KYQ0"/>
<dbReference type="InterPro" id="IPR046347">
    <property type="entry name" value="bZIP_sf"/>
</dbReference>
<evidence type="ECO:0000256" key="4">
    <source>
        <dbReference type="ARBA" id="ARBA00023015"/>
    </source>
</evidence>
<keyword evidence="6" id="KW-0804">Transcription</keyword>
<accession>A0A1R3KYQ0</accession>
<dbReference type="InterPro" id="IPR004827">
    <property type="entry name" value="bZIP"/>
</dbReference>
<name>A0A1R3KYQ0_9ROSI</name>
<dbReference type="PROSITE" id="PS50217">
    <property type="entry name" value="BZIP"/>
    <property type="match status" value="1"/>
</dbReference>
<keyword evidence="7" id="KW-0539">Nucleus</keyword>
<protein>
    <recommendedName>
        <fullName evidence="10">BZIP domain-containing protein</fullName>
    </recommendedName>
</protein>
<keyword evidence="9" id="KW-0812">Transmembrane</keyword>
<comment type="similarity">
    <text evidence="3">Belongs to the bZIP family.</text>
</comment>
<keyword evidence="5" id="KW-0238">DNA-binding</keyword>
<feature type="compositionally biased region" description="Low complexity" evidence="8">
    <location>
        <begin position="113"/>
        <end position="126"/>
    </location>
</feature>
<evidence type="ECO:0000256" key="7">
    <source>
        <dbReference type="ARBA" id="ARBA00023242"/>
    </source>
</evidence>
<dbReference type="SMART" id="SM00338">
    <property type="entry name" value="BRLZ"/>
    <property type="match status" value="1"/>
</dbReference>
<dbReference type="Proteomes" id="UP000187203">
    <property type="component" value="Unassembled WGS sequence"/>
</dbReference>
<comment type="caution">
    <text evidence="11">The sequence shown here is derived from an EMBL/GenBank/DDBJ whole genome shotgun (WGS) entry which is preliminary data.</text>
</comment>
<dbReference type="OrthoDB" id="674948at2759"/>
<feature type="transmembrane region" description="Helical" evidence="9">
    <location>
        <begin position="228"/>
        <end position="248"/>
    </location>
</feature>
<evidence type="ECO:0000256" key="6">
    <source>
        <dbReference type="ARBA" id="ARBA00023163"/>
    </source>
</evidence>
<feature type="region of interest" description="Disordered" evidence="8">
    <location>
        <begin position="29"/>
        <end position="56"/>
    </location>
</feature>
<evidence type="ECO:0000256" key="3">
    <source>
        <dbReference type="ARBA" id="ARBA00007163"/>
    </source>
</evidence>
<gene>
    <name evidence="11" type="ORF">COLO4_03408</name>
</gene>
<dbReference type="Gene3D" id="1.20.5.170">
    <property type="match status" value="1"/>
</dbReference>
<reference evidence="12" key="1">
    <citation type="submission" date="2013-09" db="EMBL/GenBank/DDBJ databases">
        <title>Corchorus olitorius genome sequencing.</title>
        <authorList>
            <person name="Alam M."/>
            <person name="Haque M.S."/>
            <person name="Islam M.S."/>
            <person name="Emdad E.M."/>
            <person name="Islam M.M."/>
            <person name="Ahmed B."/>
            <person name="Halim A."/>
            <person name="Hossen Q.M.M."/>
            <person name="Hossain M.Z."/>
            <person name="Ahmed R."/>
            <person name="Khan M.M."/>
            <person name="Islam R."/>
            <person name="Rashid M.M."/>
            <person name="Khan S.A."/>
            <person name="Rahman M.S."/>
            <person name="Alam M."/>
            <person name="Yahiya A.S."/>
            <person name="Khan M.S."/>
            <person name="Azam M.S."/>
            <person name="Haque T."/>
            <person name="Lashkar M.Z.H."/>
            <person name="Akhand A.I."/>
            <person name="Morshed G."/>
            <person name="Roy S."/>
            <person name="Uddin K.S."/>
            <person name="Rabeya T."/>
            <person name="Hossain A.S."/>
            <person name="Chowdhury A."/>
            <person name="Snigdha A.R."/>
            <person name="Mortoza M.S."/>
            <person name="Matin S.A."/>
            <person name="Hoque S.M.E."/>
            <person name="Islam M.K."/>
            <person name="Roy D.K."/>
            <person name="Haider R."/>
            <person name="Moosa M.M."/>
            <person name="Elias S.M."/>
            <person name="Hasan A.M."/>
            <person name="Jahan S."/>
            <person name="Shafiuddin M."/>
            <person name="Mahmood N."/>
            <person name="Shommy N.S."/>
        </authorList>
    </citation>
    <scope>NUCLEOTIDE SEQUENCE [LARGE SCALE GENOMIC DNA]</scope>
    <source>
        <strain evidence="12">cv. O-4</strain>
    </source>
</reference>
<dbReference type="STRING" id="93759.A0A1R3KYQ0"/>